<dbReference type="GO" id="GO:0016020">
    <property type="term" value="C:membrane"/>
    <property type="evidence" value="ECO:0007669"/>
    <property type="project" value="InterPro"/>
</dbReference>
<feature type="transmembrane region" description="Helical" evidence="1">
    <location>
        <begin position="12"/>
        <end position="30"/>
    </location>
</feature>
<sequence length="132" mass="14969">MKKENKRKRYLLSVILIFVTIFIVALLVKFNEINKEMSNIVISTMDFADIKDGIYEGEYYIQDFIGAKVKVTIENGKIKNIALLDHKYGLGKKAEEIINTIKEKQTLEVDTISGATHSSTVIIKAIENALME</sequence>
<dbReference type="EMBL" id="FOWD01000016">
    <property type="protein sequence ID" value="SFO28696.1"/>
    <property type="molecule type" value="Genomic_DNA"/>
</dbReference>
<dbReference type="SMART" id="SM00900">
    <property type="entry name" value="FMN_bind"/>
    <property type="match status" value="1"/>
</dbReference>
<accession>A0A1I5FYK2</accession>
<dbReference type="Proteomes" id="UP000198806">
    <property type="component" value="Unassembled WGS sequence"/>
</dbReference>
<dbReference type="AlphaFoldDB" id="A0A1I5FYK2"/>
<proteinExistence type="predicted"/>
<reference evidence="3 4" key="1">
    <citation type="submission" date="2016-10" db="EMBL/GenBank/DDBJ databases">
        <authorList>
            <person name="de Groot N.N."/>
        </authorList>
    </citation>
    <scope>NUCLEOTIDE SEQUENCE [LARGE SCALE GENOMIC DNA]</scope>
    <source>
        <strain evidence="3 4">DSM 1283</strain>
    </source>
</reference>
<evidence type="ECO:0000256" key="1">
    <source>
        <dbReference type="SAM" id="Phobius"/>
    </source>
</evidence>
<keyword evidence="1" id="KW-0472">Membrane</keyword>
<keyword evidence="1" id="KW-1133">Transmembrane helix</keyword>
<name>A0A1I5FYK2_9FIRM</name>
<dbReference type="STRING" id="1527.SAMN04489757_11664"/>
<evidence type="ECO:0000259" key="2">
    <source>
        <dbReference type="SMART" id="SM00900"/>
    </source>
</evidence>
<dbReference type="Pfam" id="PF04205">
    <property type="entry name" value="FMN_bind"/>
    <property type="match status" value="1"/>
</dbReference>
<dbReference type="RefSeq" id="WP_281532632.1">
    <property type="nucleotide sequence ID" value="NZ_CANTGT010000066.1"/>
</dbReference>
<keyword evidence="1" id="KW-0812">Transmembrane</keyword>
<feature type="domain" description="FMN-binding" evidence="2">
    <location>
        <begin position="66"/>
        <end position="132"/>
    </location>
</feature>
<evidence type="ECO:0000313" key="3">
    <source>
        <dbReference type="EMBL" id="SFO28696.1"/>
    </source>
</evidence>
<organism evidence="3 4">
    <name type="scientific">Anaerocolumna aminovalerica</name>
    <dbReference type="NCBI Taxonomy" id="1527"/>
    <lineage>
        <taxon>Bacteria</taxon>
        <taxon>Bacillati</taxon>
        <taxon>Bacillota</taxon>
        <taxon>Clostridia</taxon>
        <taxon>Lachnospirales</taxon>
        <taxon>Lachnospiraceae</taxon>
        <taxon>Anaerocolumna</taxon>
    </lineage>
</organism>
<dbReference type="InterPro" id="IPR007329">
    <property type="entry name" value="FMN-bd"/>
</dbReference>
<protein>
    <submittedName>
        <fullName evidence="3">Uncharacterized protein, contains FMN-binding domain</fullName>
    </submittedName>
</protein>
<keyword evidence="4" id="KW-1185">Reference proteome</keyword>
<dbReference type="Gene3D" id="3.90.1010.20">
    <property type="match status" value="1"/>
</dbReference>
<dbReference type="GO" id="GO:0010181">
    <property type="term" value="F:FMN binding"/>
    <property type="evidence" value="ECO:0007669"/>
    <property type="project" value="InterPro"/>
</dbReference>
<gene>
    <name evidence="3" type="ORF">SAMN04489757_11664</name>
</gene>
<evidence type="ECO:0000313" key="4">
    <source>
        <dbReference type="Proteomes" id="UP000198806"/>
    </source>
</evidence>